<dbReference type="PANTHER" id="PTHR42648">
    <property type="entry name" value="TRANSPOSASE, PUTATIVE-RELATED"/>
    <property type="match status" value="1"/>
</dbReference>
<protein>
    <recommendedName>
        <fullName evidence="8">Reverse transcriptase Ty1/copia-type domain-containing protein</fullName>
    </recommendedName>
</protein>
<dbReference type="PANTHER" id="PTHR42648:SF27">
    <property type="entry name" value="RNA-DIRECTED DNA POLYMERASE"/>
    <property type="match status" value="1"/>
</dbReference>
<feature type="domain" description="Reverse transcriptase Ty1/copia-type" evidence="5">
    <location>
        <begin position="639"/>
        <end position="708"/>
    </location>
</feature>
<dbReference type="EMBL" id="OIVN01006046">
    <property type="protein sequence ID" value="SPD24939.1"/>
    <property type="molecule type" value="Genomic_DNA"/>
</dbReference>
<feature type="domain" description="Reverse transcriptase Ty1/copia-type" evidence="5">
    <location>
        <begin position="563"/>
        <end position="637"/>
    </location>
</feature>
<proteinExistence type="predicted"/>
<keyword evidence="1" id="KW-0645">Protease</keyword>
<dbReference type="InterPro" id="IPR012337">
    <property type="entry name" value="RNaseH-like_sf"/>
</dbReference>
<dbReference type="InterPro" id="IPR036397">
    <property type="entry name" value="RNaseH_sf"/>
</dbReference>
<dbReference type="InterPro" id="IPR013103">
    <property type="entry name" value="RVT_2"/>
</dbReference>
<evidence type="ECO:0000256" key="1">
    <source>
        <dbReference type="ARBA" id="ARBA00022670"/>
    </source>
</evidence>
<keyword evidence="3" id="KW-0378">Hydrolase</keyword>
<keyword evidence="2" id="KW-0479">Metal-binding</keyword>
<feature type="region of interest" description="Disordered" evidence="4">
    <location>
        <begin position="500"/>
        <end position="541"/>
    </location>
</feature>
<dbReference type="GO" id="GO:0046872">
    <property type="term" value="F:metal ion binding"/>
    <property type="evidence" value="ECO:0007669"/>
    <property type="project" value="UniProtKB-KW"/>
</dbReference>
<dbReference type="Gene3D" id="3.30.420.10">
    <property type="entry name" value="Ribonuclease H-like superfamily/Ribonuclease H"/>
    <property type="match status" value="1"/>
</dbReference>
<reference evidence="7" key="1">
    <citation type="submission" date="2018-02" db="EMBL/GenBank/DDBJ databases">
        <authorList>
            <person name="Cohen D.B."/>
            <person name="Kent A.D."/>
        </authorList>
    </citation>
    <scope>NUCLEOTIDE SEQUENCE</scope>
</reference>
<sequence>MASKTIVADLNQGEKLDGKNYDIWHRKIQYLLDELKVLETLTNSMEEPEQGNIAQNRKDLEAYQSWHKKDRCARFTMLSSMHNNLIGEFESYGTAQDMWIALKAKFGETMEHMRKMLAMVRELKATGNSLTDEQQIQVVIRSLPDSWEQMKLNMTHNESIQTLEDLSSHLELEAERCVVQGQSSAFFARHGQCQAFKAKRKSYEKAPQRDIGATDHVAKDRVGFIEYRRVPASSRWMRIGNESRMEVLGIGTYKLQLRHGRTLLLHDVLYALGMRQNLLSVNVLLELGWDTLDEDRMTRLAREELLGPLAKVNLPTYEHCLAEKSTRKPFEKGIRATVPLELIHSDVCGPMNVRVRHEASYFITFIDDFTRYSHVYLVSHKSEVLDCFRQFMNLVKNQMANLPISFWGDALMAAAYILNRVPSKSVLSTPYELWSGKKPDLSNLRPWRYSNESKGYVMLGEHPDGGVTEIVSRDIEFMENDFPSRRDVGQSLELYEMVESWDDTPTTNPGDSGREITPNGRESFISSAQDDTEPRSYDEAISSPTCNEWMTAMKDEMESMKTNQVWELVDLPPRRKSIRNKWVFKIKRKADGSIDKYKARLVVKGYTQREGVDYEETFSPVLKFASISLILAMEVISNGFLMIEEDHCVYVKRSEGSFIILSLYVNDILLAGNNNEFIKTIKEWLSSTFEMKDMGEASFVLGVKILRDRSRKLLGNSLSSEMCPKTQAEIESMARVPYANAIGSLMYAMLCMRSDICFAPGEAGCEFSQTLKESRLMKNSSQALGATRLKSMWWKYQDAFMTYAPLRMEEKSTATCDHTTCARNDHQIGRLDDYFFGMLPIAMDYLALKDMIGRSVEPKLSGIKAKGRQSDNTSQSSAYVRNSCQLWESKA</sequence>
<evidence type="ECO:0008006" key="8">
    <source>
        <dbReference type="Google" id="ProtNLM"/>
    </source>
</evidence>
<evidence type="ECO:0000256" key="3">
    <source>
        <dbReference type="ARBA" id="ARBA00022801"/>
    </source>
</evidence>
<dbReference type="GO" id="GO:0003676">
    <property type="term" value="F:nucleic acid binding"/>
    <property type="evidence" value="ECO:0007669"/>
    <property type="project" value="InterPro"/>
</dbReference>
<evidence type="ECO:0000256" key="2">
    <source>
        <dbReference type="ARBA" id="ARBA00022723"/>
    </source>
</evidence>
<dbReference type="GO" id="GO:0006508">
    <property type="term" value="P:proteolysis"/>
    <property type="evidence" value="ECO:0007669"/>
    <property type="project" value="UniProtKB-KW"/>
</dbReference>
<dbReference type="Pfam" id="PF14223">
    <property type="entry name" value="Retrotran_gag_2"/>
    <property type="match status" value="1"/>
</dbReference>
<dbReference type="SUPFAM" id="SSF53098">
    <property type="entry name" value="Ribonuclease H-like"/>
    <property type="match status" value="1"/>
</dbReference>
<dbReference type="InterPro" id="IPR039537">
    <property type="entry name" value="Retrotran_Ty1/copia-like"/>
</dbReference>
<organism evidence="7">
    <name type="scientific">Fagus sylvatica</name>
    <name type="common">Beechnut</name>
    <dbReference type="NCBI Taxonomy" id="28930"/>
    <lineage>
        <taxon>Eukaryota</taxon>
        <taxon>Viridiplantae</taxon>
        <taxon>Streptophyta</taxon>
        <taxon>Embryophyta</taxon>
        <taxon>Tracheophyta</taxon>
        <taxon>Spermatophyta</taxon>
        <taxon>Magnoliopsida</taxon>
        <taxon>eudicotyledons</taxon>
        <taxon>Gunneridae</taxon>
        <taxon>Pentapetalae</taxon>
        <taxon>rosids</taxon>
        <taxon>fabids</taxon>
        <taxon>Fagales</taxon>
        <taxon>Fagaceae</taxon>
        <taxon>Fagus</taxon>
    </lineage>
</organism>
<dbReference type="GO" id="GO:0008233">
    <property type="term" value="F:peptidase activity"/>
    <property type="evidence" value="ECO:0007669"/>
    <property type="project" value="UniProtKB-KW"/>
</dbReference>
<evidence type="ECO:0000256" key="4">
    <source>
        <dbReference type="SAM" id="MobiDB-lite"/>
    </source>
</evidence>
<evidence type="ECO:0000259" key="6">
    <source>
        <dbReference type="Pfam" id="PF22936"/>
    </source>
</evidence>
<feature type="domain" description="Retrovirus-related Pol polyprotein from transposon TNT 1-94-like beta-barrel" evidence="6">
    <location>
        <begin position="210"/>
        <end position="288"/>
    </location>
</feature>
<dbReference type="Pfam" id="PF22936">
    <property type="entry name" value="Pol_BBD"/>
    <property type="match status" value="1"/>
</dbReference>
<dbReference type="Pfam" id="PF07727">
    <property type="entry name" value="RVT_2"/>
    <property type="match status" value="2"/>
</dbReference>
<name>A0A2N9ILG6_FAGSY</name>
<evidence type="ECO:0000259" key="5">
    <source>
        <dbReference type="Pfam" id="PF07727"/>
    </source>
</evidence>
<evidence type="ECO:0000313" key="7">
    <source>
        <dbReference type="EMBL" id="SPD24939.1"/>
    </source>
</evidence>
<dbReference type="InterPro" id="IPR054722">
    <property type="entry name" value="PolX-like_BBD"/>
</dbReference>
<dbReference type="AlphaFoldDB" id="A0A2N9ILG6"/>
<gene>
    <name evidence="7" type="ORF">FSB_LOCUS52821</name>
</gene>
<accession>A0A2N9ILG6</accession>